<sequence length="228" mass="25783">MTKRKKGYSDSNKNLTLFEVEKICGNKSTLLSQSTQKLLRLMVAELEINSAATASLLEIAEVDKQLVQYIAGPVITSTNCWQSCIPQWVYKAVTIDRLDTVLEEIEKGSIGELATPSEVLTVMMPISLEAPLHSDWVNVYFWASHTTLVKHKPFPNYDYENLWAKIGTSPINYKQIQHNYKSLAADIRSRVVSHAAKQGWGKRHKSPEKLTTNESQTTNIARQLTLFE</sequence>
<dbReference type="RefSeq" id="WP_039744575.1">
    <property type="nucleotide sequence ID" value="NZ_JTCM02000005.1"/>
</dbReference>
<accession>A0A846H2V1</accession>
<evidence type="ECO:0000313" key="1">
    <source>
        <dbReference type="EMBL" id="NEU71742.1"/>
    </source>
</evidence>
<organism evidence="1 2">
    <name type="scientific">Hassallia byssoidea VB512170</name>
    <dbReference type="NCBI Taxonomy" id="1304833"/>
    <lineage>
        <taxon>Bacteria</taxon>
        <taxon>Bacillati</taxon>
        <taxon>Cyanobacteriota</taxon>
        <taxon>Cyanophyceae</taxon>
        <taxon>Nostocales</taxon>
        <taxon>Tolypothrichaceae</taxon>
        <taxon>Hassallia</taxon>
    </lineage>
</organism>
<dbReference type="AlphaFoldDB" id="A0A846H2V1"/>
<reference evidence="1 2" key="1">
    <citation type="journal article" date="2015" name="Genome Announc.">
        <title>Draft Genome Sequence of Cyanobacterium Hassallia byssoidea Strain VB512170, Isolated from Monuments in India.</title>
        <authorList>
            <person name="Singh D."/>
            <person name="Chandrababunaidu M.M."/>
            <person name="Panda A."/>
            <person name="Sen D."/>
            <person name="Bhattacharyya S."/>
            <person name="Adhikary S.P."/>
            <person name="Tripathy S."/>
        </authorList>
    </citation>
    <scope>NUCLEOTIDE SEQUENCE [LARGE SCALE GENOMIC DNA]</scope>
    <source>
        <strain evidence="1 2">VB512170</strain>
    </source>
</reference>
<name>A0A846H2V1_9CYAN</name>
<protein>
    <submittedName>
        <fullName evidence="1">Uncharacterized protein</fullName>
    </submittedName>
</protein>
<dbReference type="Proteomes" id="UP000031549">
    <property type="component" value="Unassembled WGS sequence"/>
</dbReference>
<comment type="caution">
    <text evidence="1">The sequence shown here is derived from an EMBL/GenBank/DDBJ whole genome shotgun (WGS) entry which is preliminary data.</text>
</comment>
<gene>
    <name evidence="1" type="ORF">PI95_003860</name>
</gene>
<keyword evidence="2" id="KW-1185">Reference proteome</keyword>
<dbReference type="EMBL" id="JTCM02000005">
    <property type="protein sequence ID" value="NEU71742.1"/>
    <property type="molecule type" value="Genomic_DNA"/>
</dbReference>
<evidence type="ECO:0000313" key="2">
    <source>
        <dbReference type="Proteomes" id="UP000031549"/>
    </source>
</evidence>
<proteinExistence type="predicted"/>